<keyword evidence="4" id="KW-1185">Reference proteome</keyword>
<dbReference type="InterPro" id="IPR058352">
    <property type="entry name" value="DUF8039"/>
</dbReference>
<comment type="caution">
    <text evidence="3">The sequence shown here is derived from an EMBL/GenBank/DDBJ whole genome shotgun (WGS) entry which is preliminary data.</text>
</comment>
<protein>
    <recommendedName>
        <fullName evidence="2">DUF8039 domain-containing protein</fullName>
    </recommendedName>
</protein>
<name>A0A3L6S683_PANMI</name>
<dbReference type="STRING" id="4540.A0A3L6S683"/>
<feature type="region of interest" description="Disordered" evidence="1">
    <location>
        <begin position="73"/>
        <end position="111"/>
    </location>
</feature>
<organism evidence="3 4">
    <name type="scientific">Panicum miliaceum</name>
    <name type="common">Proso millet</name>
    <name type="synonym">Broomcorn millet</name>
    <dbReference type="NCBI Taxonomy" id="4540"/>
    <lineage>
        <taxon>Eukaryota</taxon>
        <taxon>Viridiplantae</taxon>
        <taxon>Streptophyta</taxon>
        <taxon>Embryophyta</taxon>
        <taxon>Tracheophyta</taxon>
        <taxon>Spermatophyta</taxon>
        <taxon>Magnoliopsida</taxon>
        <taxon>Liliopsida</taxon>
        <taxon>Poales</taxon>
        <taxon>Poaceae</taxon>
        <taxon>PACMAD clade</taxon>
        <taxon>Panicoideae</taxon>
        <taxon>Panicodae</taxon>
        <taxon>Paniceae</taxon>
        <taxon>Panicinae</taxon>
        <taxon>Panicum</taxon>
        <taxon>Panicum sect. Panicum</taxon>
    </lineage>
</organism>
<proteinExistence type="predicted"/>
<evidence type="ECO:0000259" key="2">
    <source>
        <dbReference type="Pfam" id="PF26133"/>
    </source>
</evidence>
<dbReference type="EMBL" id="PQIB02000005">
    <property type="protein sequence ID" value="RLN16428.1"/>
    <property type="molecule type" value="Genomic_DNA"/>
</dbReference>
<evidence type="ECO:0000256" key="1">
    <source>
        <dbReference type="SAM" id="MobiDB-lite"/>
    </source>
</evidence>
<dbReference type="PANTHER" id="PTHR33018">
    <property type="entry name" value="OS10G0338966 PROTEIN-RELATED"/>
    <property type="match status" value="1"/>
</dbReference>
<accession>A0A3L6S683</accession>
<feature type="region of interest" description="Disordered" evidence="1">
    <location>
        <begin position="30"/>
        <end position="55"/>
    </location>
</feature>
<sequence length="365" mass="41067">MIIHSMKSYIQFDRMFDAYDDFDVGGGDDDGVDGFHGDGVDEGPIDGDSSDDKLDDGETFMRVVEMLRGAGVAIPPEIGSSPSTHQGRKSSCGEVEQRTPGPSPEPDTIDGLTEPTVYSLLDSNYSMELAFATIYTGQEVVVQPTFVWGNTRHINLPIPIGDEITTIGEARFHRIQWPRDLYDLFHHDALDISLLRCFSLKMFEMAKEMGVDVGFMDPQTFSAAVIQCNSNTVIDQIAKLMNHDFVVGTYNMGGHWVLVDIVIKWNLVFYLDSARIVPNAFGKYMKTKGTKLKSKAPVKLMHKTDFQSILTFLFIVMRSTTTREHAMWFLRYNQYDEPGLRWLPNPGWFQDAARKQANPIGLAQL</sequence>
<dbReference type="AlphaFoldDB" id="A0A3L6S683"/>
<dbReference type="SUPFAM" id="SSF54001">
    <property type="entry name" value="Cysteine proteinases"/>
    <property type="match status" value="1"/>
</dbReference>
<dbReference type="Pfam" id="PF26133">
    <property type="entry name" value="DUF8039"/>
    <property type="match status" value="1"/>
</dbReference>
<dbReference type="InterPro" id="IPR038765">
    <property type="entry name" value="Papain-like_cys_pep_sf"/>
</dbReference>
<gene>
    <name evidence="3" type="ORF">C2845_PM02G16040</name>
</gene>
<feature type="domain" description="DUF8039" evidence="2">
    <location>
        <begin position="139"/>
        <end position="181"/>
    </location>
</feature>
<evidence type="ECO:0000313" key="3">
    <source>
        <dbReference type="EMBL" id="RLN16428.1"/>
    </source>
</evidence>
<reference evidence="4" key="1">
    <citation type="journal article" date="2019" name="Nat. Commun.">
        <title>The genome of broomcorn millet.</title>
        <authorList>
            <person name="Zou C."/>
            <person name="Miki D."/>
            <person name="Li D."/>
            <person name="Tang Q."/>
            <person name="Xiao L."/>
            <person name="Rajput S."/>
            <person name="Deng P."/>
            <person name="Jia W."/>
            <person name="Huang R."/>
            <person name="Zhang M."/>
            <person name="Sun Y."/>
            <person name="Hu J."/>
            <person name="Fu X."/>
            <person name="Schnable P.S."/>
            <person name="Li F."/>
            <person name="Zhang H."/>
            <person name="Feng B."/>
            <person name="Zhu X."/>
            <person name="Liu R."/>
            <person name="Schnable J.C."/>
            <person name="Zhu J.-K."/>
            <person name="Zhang H."/>
        </authorList>
    </citation>
    <scope>NUCLEOTIDE SEQUENCE [LARGE SCALE GENOMIC DNA]</scope>
</reference>
<dbReference type="PANTHER" id="PTHR33018:SF34">
    <property type="entry name" value="OS02G0472350 PROTEIN"/>
    <property type="match status" value="1"/>
</dbReference>
<feature type="compositionally biased region" description="Acidic residues" evidence="1">
    <location>
        <begin position="40"/>
        <end position="55"/>
    </location>
</feature>
<dbReference type="Proteomes" id="UP000275267">
    <property type="component" value="Unassembled WGS sequence"/>
</dbReference>
<evidence type="ECO:0000313" key="4">
    <source>
        <dbReference type="Proteomes" id="UP000275267"/>
    </source>
</evidence>